<dbReference type="SUPFAM" id="SSF51735">
    <property type="entry name" value="NAD(P)-binding Rossmann-fold domains"/>
    <property type="match status" value="1"/>
</dbReference>
<dbReference type="Gene3D" id="3.40.50.720">
    <property type="entry name" value="NAD(P)-binding Rossmann-like Domain"/>
    <property type="match status" value="1"/>
</dbReference>
<gene>
    <name evidence="5" type="ORF">HMPREF9469_00693</name>
</gene>
<dbReference type="AlphaFoldDB" id="G5HDN1"/>
<dbReference type="HOGENOM" id="CLU_026673_11_0_9"/>
<accession>G5HDN1</accession>
<dbReference type="RefSeq" id="WP_007859186.1">
    <property type="nucleotide sequence ID" value="NZ_JH376420.1"/>
</dbReference>
<dbReference type="InterPro" id="IPR020843">
    <property type="entry name" value="ER"/>
</dbReference>
<dbReference type="EMBL" id="ADLJ01000004">
    <property type="protein sequence ID" value="EHF00515.1"/>
    <property type="molecule type" value="Genomic_DNA"/>
</dbReference>
<sequence>MKALRYWGSEGVVLEDVEMPELLPGGVLLKVESCGVSDLDIKVFSGAETDGEGMIPGTHFAGTVTAVSEGCSCYKAGDRLAVSRMWACGSCHACEMGDQRFCMDMPGELKGLPGGMAEYVSLSKDFLKHGWIVKIPDNVSCHEAAVADVASAVYKCQEQYGIGPGKRLLIIGSGPAGCMHTQIAKLRGADLIIQTDCFAGRLEMARPFRADCLVDSEKEDLSEIVTKETRGKGIDIAVITSPDARVMEQVLPVMAHKGRIILFSRFEYQEALVDLAAVQHKEIQICGTEGYEKRHLTAVLDLASRRKLTLKWLVTKEAGLKEIDKALEEIKSKKQLKVVIHP</sequence>
<dbReference type="Pfam" id="PF08240">
    <property type="entry name" value="ADH_N"/>
    <property type="match status" value="1"/>
</dbReference>
<evidence type="ECO:0000313" key="6">
    <source>
        <dbReference type="Proteomes" id="UP000003763"/>
    </source>
</evidence>
<proteinExistence type="predicted"/>
<dbReference type="PATRIC" id="fig|742733.3.peg.729"/>
<evidence type="ECO:0000256" key="3">
    <source>
        <dbReference type="ARBA" id="ARBA00023002"/>
    </source>
</evidence>
<name>G5HDN1_9FIRM</name>
<keyword evidence="1" id="KW-0479">Metal-binding</keyword>
<dbReference type="GO" id="GO:0046872">
    <property type="term" value="F:metal ion binding"/>
    <property type="evidence" value="ECO:0007669"/>
    <property type="project" value="UniProtKB-KW"/>
</dbReference>
<dbReference type="Proteomes" id="UP000003763">
    <property type="component" value="Unassembled WGS sequence"/>
</dbReference>
<dbReference type="InterPro" id="IPR036291">
    <property type="entry name" value="NAD(P)-bd_dom_sf"/>
</dbReference>
<dbReference type="SMART" id="SM00829">
    <property type="entry name" value="PKS_ER"/>
    <property type="match status" value="1"/>
</dbReference>
<dbReference type="InterPro" id="IPR013154">
    <property type="entry name" value="ADH-like_N"/>
</dbReference>
<evidence type="ECO:0000256" key="2">
    <source>
        <dbReference type="ARBA" id="ARBA00022833"/>
    </source>
</evidence>
<evidence type="ECO:0000256" key="1">
    <source>
        <dbReference type="ARBA" id="ARBA00022723"/>
    </source>
</evidence>
<dbReference type="eggNOG" id="COG1063">
    <property type="taxonomic scope" value="Bacteria"/>
</dbReference>
<dbReference type="PANTHER" id="PTHR43401:SF2">
    <property type="entry name" value="L-THREONINE 3-DEHYDROGENASE"/>
    <property type="match status" value="1"/>
</dbReference>
<dbReference type="InterPro" id="IPR013149">
    <property type="entry name" value="ADH-like_C"/>
</dbReference>
<keyword evidence="3" id="KW-0560">Oxidoreductase</keyword>
<comment type="caution">
    <text evidence="5">The sequence shown here is derived from an EMBL/GenBank/DDBJ whole genome shotgun (WGS) entry which is preliminary data.</text>
</comment>
<dbReference type="InterPro" id="IPR011032">
    <property type="entry name" value="GroES-like_sf"/>
</dbReference>
<dbReference type="GO" id="GO:0016491">
    <property type="term" value="F:oxidoreductase activity"/>
    <property type="evidence" value="ECO:0007669"/>
    <property type="project" value="UniProtKB-KW"/>
</dbReference>
<feature type="domain" description="Enoyl reductase (ER)" evidence="4">
    <location>
        <begin position="8"/>
        <end position="340"/>
    </location>
</feature>
<dbReference type="Gene3D" id="3.90.180.10">
    <property type="entry name" value="Medium-chain alcohol dehydrogenases, catalytic domain"/>
    <property type="match status" value="1"/>
</dbReference>
<dbReference type="Pfam" id="PF00107">
    <property type="entry name" value="ADH_zinc_N"/>
    <property type="match status" value="1"/>
</dbReference>
<organism evidence="5 6">
    <name type="scientific">[Clostridium] citroniae WAL-17108</name>
    <dbReference type="NCBI Taxonomy" id="742733"/>
    <lineage>
        <taxon>Bacteria</taxon>
        <taxon>Bacillati</taxon>
        <taxon>Bacillota</taxon>
        <taxon>Clostridia</taxon>
        <taxon>Lachnospirales</taxon>
        <taxon>Lachnospiraceae</taxon>
        <taxon>Enterocloster</taxon>
    </lineage>
</organism>
<dbReference type="SUPFAM" id="SSF50129">
    <property type="entry name" value="GroES-like"/>
    <property type="match status" value="1"/>
</dbReference>
<protein>
    <recommendedName>
        <fullName evidence="4">Enoyl reductase (ER) domain-containing protein</fullName>
    </recommendedName>
</protein>
<evidence type="ECO:0000259" key="4">
    <source>
        <dbReference type="SMART" id="SM00829"/>
    </source>
</evidence>
<keyword evidence="2" id="KW-0862">Zinc</keyword>
<dbReference type="PANTHER" id="PTHR43401">
    <property type="entry name" value="L-THREONINE 3-DEHYDROGENASE"/>
    <property type="match status" value="1"/>
</dbReference>
<evidence type="ECO:0000313" key="5">
    <source>
        <dbReference type="EMBL" id="EHF00515.1"/>
    </source>
</evidence>
<reference evidence="5 6" key="1">
    <citation type="submission" date="2011-08" db="EMBL/GenBank/DDBJ databases">
        <title>The Genome Sequence of Clostridium citroniae WAL-17108.</title>
        <authorList>
            <consortium name="The Broad Institute Genome Sequencing Platform"/>
            <person name="Earl A."/>
            <person name="Ward D."/>
            <person name="Feldgarden M."/>
            <person name="Gevers D."/>
            <person name="Finegold S.M."/>
            <person name="Summanen P.H."/>
            <person name="Molitoris D.R."/>
            <person name="Vaisanen M.L."/>
            <person name="Daigneault M."/>
            <person name="Allen-Vercoe E."/>
            <person name="Young S.K."/>
            <person name="Zeng Q."/>
            <person name="Gargeya S."/>
            <person name="Fitzgerald M."/>
            <person name="Haas B."/>
            <person name="Abouelleil A."/>
            <person name="Alvarado L."/>
            <person name="Arachchi H.M."/>
            <person name="Berlin A."/>
            <person name="Brown A."/>
            <person name="Chapman S.B."/>
            <person name="Chen Z."/>
            <person name="Dunbar C."/>
            <person name="Freedman E."/>
            <person name="Gearin G."/>
            <person name="Gellesch M."/>
            <person name="Goldberg J."/>
            <person name="Griggs A."/>
            <person name="Gujja S."/>
            <person name="Heiman D."/>
            <person name="Howarth C."/>
            <person name="Larson L."/>
            <person name="Lui A."/>
            <person name="MacDonald P.J.P."/>
            <person name="Montmayeur A."/>
            <person name="Murphy C."/>
            <person name="Neiman D."/>
            <person name="Pearson M."/>
            <person name="Priest M."/>
            <person name="Roberts A."/>
            <person name="Saif S."/>
            <person name="Shea T."/>
            <person name="Shenoy N."/>
            <person name="Sisk P."/>
            <person name="Stolte C."/>
            <person name="Sykes S."/>
            <person name="Wortman J."/>
            <person name="Nusbaum C."/>
            <person name="Birren B."/>
        </authorList>
    </citation>
    <scope>NUCLEOTIDE SEQUENCE [LARGE SCALE GENOMIC DNA]</scope>
    <source>
        <strain evidence="5 6">WAL-17108</strain>
    </source>
</reference>
<dbReference type="InterPro" id="IPR050129">
    <property type="entry name" value="Zn_alcohol_dh"/>
</dbReference>